<evidence type="ECO:0000313" key="1">
    <source>
        <dbReference type="EMBL" id="EEG25186.1"/>
    </source>
</evidence>
<dbReference type="AlphaFoldDB" id="C0DS68"/>
<comment type="caution">
    <text evidence="1">The sequence shown here is derived from an EMBL/GenBank/DDBJ whole genome shotgun (WGS) entry which is preliminary data.</text>
</comment>
<evidence type="ECO:0000313" key="2">
    <source>
        <dbReference type="Proteomes" id="UP000005837"/>
    </source>
</evidence>
<dbReference type="Proteomes" id="UP000005837">
    <property type="component" value="Unassembled WGS sequence"/>
</dbReference>
<proteinExistence type="predicted"/>
<dbReference type="EMBL" id="ACEA01000003">
    <property type="protein sequence ID" value="EEG25186.1"/>
    <property type="molecule type" value="Genomic_DNA"/>
</dbReference>
<accession>C0DS68</accession>
<dbReference type="HOGENOM" id="CLU_3250796_0_0_4"/>
<protein>
    <submittedName>
        <fullName evidence="1">Uncharacterized protein</fullName>
    </submittedName>
</protein>
<sequence length="42" mass="4891">MRYNPFYCRFCGSQSFSFAETSFSGSLLKGLPENRLKHLRIT</sequence>
<name>C0DS68_EIKCO</name>
<organism evidence="1 2">
    <name type="scientific">Eikenella corrodens ATCC 23834</name>
    <dbReference type="NCBI Taxonomy" id="546274"/>
    <lineage>
        <taxon>Bacteria</taxon>
        <taxon>Pseudomonadati</taxon>
        <taxon>Pseudomonadota</taxon>
        <taxon>Betaproteobacteria</taxon>
        <taxon>Neisseriales</taxon>
        <taxon>Neisseriaceae</taxon>
        <taxon>Eikenella</taxon>
    </lineage>
</organism>
<gene>
    <name evidence="1" type="ORF">EIKCOROL_00190</name>
</gene>
<reference evidence="1 2" key="1">
    <citation type="submission" date="2009-01" db="EMBL/GenBank/DDBJ databases">
        <authorList>
            <person name="Fulton L."/>
            <person name="Clifton S."/>
            <person name="Chinwalla A.T."/>
            <person name="Mitreva M."/>
            <person name="Sodergren E."/>
            <person name="Weinstock G."/>
            <person name="Clifton S."/>
            <person name="Dooling D.J."/>
            <person name="Fulton B."/>
            <person name="Minx P."/>
            <person name="Pepin K.H."/>
            <person name="Johnson M."/>
            <person name="Bhonagiri V."/>
            <person name="Nash W.E."/>
            <person name="Mardis E.R."/>
            <person name="Wilson R.K."/>
        </authorList>
    </citation>
    <scope>NUCLEOTIDE SEQUENCE [LARGE SCALE GENOMIC DNA]</scope>
    <source>
        <strain evidence="1 2">ATCC 23834</strain>
    </source>
</reference>